<dbReference type="PANTHER" id="PTHR48100:SF62">
    <property type="entry name" value="GLUCOSYL-3-PHOSPHOGLYCERATE PHOSPHATASE"/>
    <property type="match status" value="1"/>
</dbReference>
<comment type="caution">
    <text evidence="1">The sequence shown here is derived from an EMBL/GenBank/DDBJ whole genome shotgun (WGS) entry which is preliminary data.</text>
</comment>
<name>A0ABV7EXA2_9BURK</name>
<dbReference type="SUPFAM" id="SSF53254">
    <property type="entry name" value="Phosphoglycerate mutase-like"/>
    <property type="match status" value="1"/>
</dbReference>
<organism evidence="1 2">
    <name type="scientific">Undibacterium arcticum</name>
    <dbReference type="NCBI Taxonomy" id="1762892"/>
    <lineage>
        <taxon>Bacteria</taxon>
        <taxon>Pseudomonadati</taxon>
        <taxon>Pseudomonadota</taxon>
        <taxon>Betaproteobacteria</taxon>
        <taxon>Burkholderiales</taxon>
        <taxon>Oxalobacteraceae</taxon>
        <taxon>Undibacterium</taxon>
    </lineage>
</organism>
<keyword evidence="2" id="KW-1185">Reference proteome</keyword>
<dbReference type="RefSeq" id="WP_390330640.1">
    <property type="nucleotide sequence ID" value="NZ_JBHRTP010000003.1"/>
</dbReference>
<evidence type="ECO:0000313" key="1">
    <source>
        <dbReference type="EMBL" id="MFC3106551.1"/>
    </source>
</evidence>
<dbReference type="CDD" id="cd07067">
    <property type="entry name" value="HP_PGM_like"/>
    <property type="match status" value="1"/>
</dbReference>
<dbReference type="PANTHER" id="PTHR48100">
    <property type="entry name" value="BROAD-SPECIFICITY PHOSPHATASE YOR283W-RELATED"/>
    <property type="match status" value="1"/>
</dbReference>
<reference evidence="2" key="1">
    <citation type="journal article" date="2019" name="Int. J. Syst. Evol. Microbiol.">
        <title>The Global Catalogue of Microorganisms (GCM) 10K type strain sequencing project: providing services to taxonomists for standard genome sequencing and annotation.</title>
        <authorList>
            <consortium name="The Broad Institute Genomics Platform"/>
            <consortium name="The Broad Institute Genome Sequencing Center for Infectious Disease"/>
            <person name="Wu L."/>
            <person name="Ma J."/>
        </authorList>
    </citation>
    <scope>NUCLEOTIDE SEQUENCE [LARGE SCALE GENOMIC DNA]</scope>
    <source>
        <strain evidence="2">KCTC 42986</strain>
    </source>
</reference>
<dbReference type="Gene3D" id="3.40.50.1240">
    <property type="entry name" value="Phosphoglycerate mutase-like"/>
    <property type="match status" value="1"/>
</dbReference>
<gene>
    <name evidence="1" type="ORF">ACFOFO_01015</name>
</gene>
<evidence type="ECO:0000313" key="2">
    <source>
        <dbReference type="Proteomes" id="UP001595530"/>
    </source>
</evidence>
<dbReference type="SMART" id="SM00855">
    <property type="entry name" value="PGAM"/>
    <property type="match status" value="1"/>
</dbReference>
<dbReference type="EMBL" id="JBHRTP010000003">
    <property type="protein sequence ID" value="MFC3106551.1"/>
    <property type="molecule type" value="Genomic_DNA"/>
</dbReference>
<dbReference type="InterPro" id="IPR050275">
    <property type="entry name" value="PGM_Phosphatase"/>
</dbReference>
<protein>
    <submittedName>
        <fullName evidence="1">Histidine phosphatase family protein</fullName>
    </submittedName>
</protein>
<dbReference type="InterPro" id="IPR013078">
    <property type="entry name" value="His_Pase_superF_clade-1"/>
</dbReference>
<accession>A0ABV7EXA2</accession>
<proteinExistence type="predicted"/>
<dbReference type="InterPro" id="IPR029033">
    <property type="entry name" value="His_PPase_superfam"/>
</dbReference>
<dbReference type="Proteomes" id="UP001595530">
    <property type="component" value="Unassembled WGS sequence"/>
</dbReference>
<sequence>MRHGDVAYFGTDGQPVADLDLVALSEKGRAQADAAGRYFSSLGVARFDRVISSSLPRTIETAERVTAAYGQPVQPDAWEALREMRSGHPDAISTDRLSVGLLAMTHTSVALEERFLGGESVAELQNRIVPALNTLRADPDWDTALLVLHGLVNGALISHALTGGKAHLGRLEQQPGCINVLDVGEHHDDWVVRAINVCPDLSAYQSTRLLTVEHMLDQVLRSRR</sequence>
<dbReference type="Pfam" id="PF00300">
    <property type="entry name" value="His_Phos_1"/>
    <property type="match status" value="1"/>
</dbReference>